<dbReference type="Proteomes" id="UP000199558">
    <property type="component" value="Unassembled WGS sequence"/>
</dbReference>
<gene>
    <name evidence="1" type="ORF">GA0070622_0161</name>
</gene>
<keyword evidence="2" id="KW-1185">Reference proteome</keyword>
<evidence type="ECO:0000313" key="2">
    <source>
        <dbReference type="Proteomes" id="UP000199558"/>
    </source>
</evidence>
<protein>
    <recommendedName>
        <fullName evidence="3">DUF3800 domain-containing protein</fullName>
    </recommendedName>
</protein>
<evidence type="ECO:0008006" key="3">
    <source>
        <dbReference type="Google" id="ProtNLM"/>
    </source>
</evidence>
<organism evidence="1 2">
    <name type="scientific">Micromonospora sediminicola</name>
    <dbReference type="NCBI Taxonomy" id="946078"/>
    <lineage>
        <taxon>Bacteria</taxon>
        <taxon>Bacillati</taxon>
        <taxon>Actinomycetota</taxon>
        <taxon>Actinomycetes</taxon>
        <taxon>Micromonosporales</taxon>
        <taxon>Micromonosporaceae</taxon>
        <taxon>Micromonospora</taxon>
    </lineage>
</organism>
<dbReference type="Pfam" id="PF12686">
    <property type="entry name" value="DUF3800"/>
    <property type="match status" value="1"/>
</dbReference>
<dbReference type="EMBL" id="FLRH01000003">
    <property type="protein sequence ID" value="SBT63217.1"/>
    <property type="molecule type" value="Genomic_DNA"/>
</dbReference>
<dbReference type="RefSeq" id="WP_245666089.1">
    <property type="nucleotide sequence ID" value="NZ_FLRH01000003.1"/>
</dbReference>
<reference evidence="2" key="1">
    <citation type="submission" date="2016-06" db="EMBL/GenBank/DDBJ databases">
        <authorList>
            <person name="Varghese N."/>
            <person name="Submissions Spin"/>
        </authorList>
    </citation>
    <scope>NUCLEOTIDE SEQUENCE [LARGE SCALE GENOMIC DNA]</scope>
    <source>
        <strain evidence="2">DSM 45794</strain>
    </source>
</reference>
<dbReference type="AlphaFoldDB" id="A0A1A9B2S2"/>
<name>A0A1A9B2S2_9ACTN</name>
<dbReference type="InterPro" id="IPR024524">
    <property type="entry name" value="DUF3800"/>
</dbReference>
<dbReference type="STRING" id="946078.GA0070622_0161"/>
<evidence type="ECO:0000313" key="1">
    <source>
        <dbReference type="EMBL" id="SBT63217.1"/>
    </source>
</evidence>
<accession>A0A1A9B2S2</accession>
<sequence length="269" mass="30031">MTARAECAVSAVLRVEAGHARKPAYARRVLLTYVDESYTDRWYWVGALLVPEAVAIPLSTALDEVMTDAAKAYGIGRAAELHGYDLFQGRMSWASVPPRARIAVYNAALKAIGTYDVTVILRGVDRHGLARRYGLTRPAHEVVLSHLLERVDGYAAMRDELALVIADEVDNPATHRSDLTRYRVDGTGGYRSRRLSRIVDTLHFAPSHASRLVQAVDLVTFLFRRMASGAGANPREATTNTRLWSWVEPRRYHSWCWHPTGRPTHEGPA</sequence>
<proteinExistence type="predicted"/>